<reference evidence="2 3" key="1">
    <citation type="submission" date="2021-10" db="EMBL/GenBank/DDBJ databases">
        <title>Anaerobic single-cell dispensing facilitates the cultivation of human gut bacteria.</title>
        <authorList>
            <person name="Afrizal A."/>
        </authorList>
    </citation>
    <scope>NUCLEOTIDE SEQUENCE [LARGE SCALE GENOMIC DNA]</scope>
    <source>
        <strain evidence="2 3">CLA-AA-H277</strain>
    </source>
</reference>
<proteinExistence type="predicted"/>
<name>A0AAE3J4L9_9FIRM</name>
<organism evidence="2 3">
    <name type="scientific">Fusicatenibacter faecihominis</name>
    <dbReference type="NCBI Taxonomy" id="2881276"/>
    <lineage>
        <taxon>Bacteria</taxon>
        <taxon>Bacillati</taxon>
        <taxon>Bacillota</taxon>
        <taxon>Clostridia</taxon>
        <taxon>Lachnospirales</taxon>
        <taxon>Lachnospiraceae</taxon>
        <taxon>Fusicatenibacter</taxon>
    </lineage>
</organism>
<evidence type="ECO:0000256" key="1">
    <source>
        <dbReference type="SAM" id="MobiDB-lite"/>
    </source>
</evidence>
<keyword evidence="3" id="KW-1185">Reference proteome</keyword>
<accession>A0AAE3J4L9</accession>
<feature type="compositionally biased region" description="Basic and acidic residues" evidence="1">
    <location>
        <begin position="36"/>
        <end position="47"/>
    </location>
</feature>
<comment type="caution">
    <text evidence="2">The sequence shown here is derived from an EMBL/GenBank/DDBJ whole genome shotgun (WGS) entry which is preliminary data.</text>
</comment>
<dbReference type="Proteomes" id="UP001197875">
    <property type="component" value="Unassembled WGS sequence"/>
</dbReference>
<dbReference type="AlphaFoldDB" id="A0AAE3J4L9"/>
<evidence type="ECO:0000313" key="3">
    <source>
        <dbReference type="Proteomes" id="UP001197875"/>
    </source>
</evidence>
<dbReference type="EMBL" id="JAJEPR010000002">
    <property type="protein sequence ID" value="MCC2188563.1"/>
    <property type="molecule type" value="Genomic_DNA"/>
</dbReference>
<dbReference type="RefSeq" id="WP_227614118.1">
    <property type="nucleotide sequence ID" value="NZ_JAJEPR010000002.1"/>
</dbReference>
<feature type="region of interest" description="Disordered" evidence="1">
    <location>
        <begin position="19"/>
        <end position="47"/>
    </location>
</feature>
<evidence type="ECO:0000313" key="2">
    <source>
        <dbReference type="EMBL" id="MCC2188563.1"/>
    </source>
</evidence>
<gene>
    <name evidence="2" type="ORF">LKD71_01775</name>
</gene>
<protein>
    <submittedName>
        <fullName evidence="2">Uncharacterized protein</fullName>
    </submittedName>
</protein>
<sequence length="47" mass="5574">MLVLKGNAFYEIDEECMRRKGLKFPEEAEEEPPTPPKEEKEPKEKPR</sequence>